<keyword evidence="3" id="KW-1185">Reference proteome</keyword>
<protein>
    <submittedName>
        <fullName evidence="2">Uncharacterized protein</fullName>
    </submittedName>
</protein>
<sequence length="462" mass="52720">MSYQSENQNSQEMQQNELQQKLATLIKKYEDIKELHQKQLDDFHETSRKLTKDYQNVKNGNPPTQKGIESLEDNYRIFCEQYEQLINTFQRNIDSLNQESEILKQEIQENSVQLSPDNRQLAKEQQEKLILLQQEYEKQKNEIRQELDFINQEIQANNSQNPSTTNSVNAEKESNTYQVTNLDNLGKYQDIILNHSLTAAGIGGTIGALVPGLDIAGVSATWISMIVQIAEKAGHPVDEDAIKKFIINLLQGAASYLIGSNVLKGLLALTGIGILPAAGLNALLNFLYTARLGIFFAQQYDRPGFQWEHAFAAAESIPEIVFKVPTIEELKFAFKMTDNQHNNPELQLDSSNPVNESQKILSLELLESEHKKLKSQLQQELTVIDQEYNKQKSNLQEQYAAFKVENEAQKKTLEKDYIQNKQRLLEEQDNEVTSLESANSRQNNSHQQNLLPQIIFPVLEVE</sequence>
<dbReference type="EMBL" id="NTFS01000570">
    <property type="protein sequence ID" value="PAX48233.1"/>
    <property type="molecule type" value="Genomic_DNA"/>
</dbReference>
<accession>A0A2A2TAH5</accession>
<comment type="caution">
    <text evidence="2">The sequence shown here is derived from an EMBL/GenBank/DDBJ whole genome shotgun (WGS) entry which is preliminary data.</text>
</comment>
<proteinExistence type="predicted"/>
<keyword evidence="1" id="KW-0175">Coiled coil</keyword>
<gene>
    <name evidence="2" type="ORF">CK510_28475</name>
</gene>
<reference evidence="2 3" key="1">
    <citation type="submission" date="2017-08" db="EMBL/GenBank/DDBJ databases">
        <title>Draft genome sequence of filamentous cyanobacterium Calothrix elsteri CCALA 953.</title>
        <authorList>
            <person name="Gagunashvili A.N."/>
            <person name="Elster J."/>
            <person name="Andresson O.S."/>
        </authorList>
    </citation>
    <scope>NUCLEOTIDE SEQUENCE [LARGE SCALE GENOMIC DNA]</scope>
    <source>
        <strain evidence="2 3">CCALA 953</strain>
    </source>
</reference>
<organism evidence="2 3">
    <name type="scientific">Brunnivagina elsteri CCALA 953</name>
    <dbReference type="NCBI Taxonomy" id="987040"/>
    <lineage>
        <taxon>Bacteria</taxon>
        <taxon>Bacillati</taxon>
        <taxon>Cyanobacteriota</taxon>
        <taxon>Cyanophyceae</taxon>
        <taxon>Nostocales</taxon>
        <taxon>Calotrichaceae</taxon>
        <taxon>Brunnivagina</taxon>
    </lineage>
</organism>
<feature type="coiled-coil region" evidence="1">
    <location>
        <begin position="363"/>
        <end position="445"/>
    </location>
</feature>
<feature type="coiled-coil region" evidence="1">
    <location>
        <begin position="68"/>
        <end position="160"/>
    </location>
</feature>
<dbReference type="RefSeq" id="WP_095724844.1">
    <property type="nucleotide sequence ID" value="NZ_NTFS01000570.1"/>
</dbReference>
<dbReference type="Proteomes" id="UP000218238">
    <property type="component" value="Unassembled WGS sequence"/>
</dbReference>
<dbReference type="OrthoDB" id="10010787at2"/>
<name>A0A2A2TAH5_9CYAN</name>
<evidence type="ECO:0000256" key="1">
    <source>
        <dbReference type="SAM" id="Coils"/>
    </source>
</evidence>
<dbReference type="AlphaFoldDB" id="A0A2A2TAH5"/>
<feature type="non-terminal residue" evidence="2">
    <location>
        <position position="462"/>
    </location>
</feature>
<evidence type="ECO:0000313" key="3">
    <source>
        <dbReference type="Proteomes" id="UP000218238"/>
    </source>
</evidence>
<evidence type="ECO:0000313" key="2">
    <source>
        <dbReference type="EMBL" id="PAX48233.1"/>
    </source>
</evidence>